<accession>A0A2K1J1F3</accession>
<proteinExistence type="predicted"/>
<gene>
    <name evidence="1" type="ORF">PHYPA_023252</name>
</gene>
<reference evidence="1 3" key="1">
    <citation type="journal article" date="2008" name="Science">
        <title>The Physcomitrella genome reveals evolutionary insights into the conquest of land by plants.</title>
        <authorList>
            <person name="Rensing S."/>
            <person name="Lang D."/>
            <person name="Zimmer A."/>
            <person name="Terry A."/>
            <person name="Salamov A."/>
            <person name="Shapiro H."/>
            <person name="Nishiyama T."/>
            <person name="Perroud P.-F."/>
            <person name="Lindquist E."/>
            <person name="Kamisugi Y."/>
            <person name="Tanahashi T."/>
            <person name="Sakakibara K."/>
            <person name="Fujita T."/>
            <person name="Oishi K."/>
            <person name="Shin-I T."/>
            <person name="Kuroki Y."/>
            <person name="Toyoda A."/>
            <person name="Suzuki Y."/>
            <person name="Hashimoto A."/>
            <person name="Yamaguchi K."/>
            <person name="Sugano A."/>
            <person name="Kohara Y."/>
            <person name="Fujiyama A."/>
            <person name="Anterola A."/>
            <person name="Aoki S."/>
            <person name="Ashton N."/>
            <person name="Barbazuk W.B."/>
            <person name="Barker E."/>
            <person name="Bennetzen J."/>
            <person name="Bezanilla M."/>
            <person name="Blankenship R."/>
            <person name="Cho S.H."/>
            <person name="Dutcher S."/>
            <person name="Estelle M."/>
            <person name="Fawcett J.A."/>
            <person name="Gundlach H."/>
            <person name="Hanada K."/>
            <person name="Heyl A."/>
            <person name="Hicks K.A."/>
            <person name="Hugh J."/>
            <person name="Lohr M."/>
            <person name="Mayer K."/>
            <person name="Melkozernov A."/>
            <person name="Murata T."/>
            <person name="Nelson D."/>
            <person name="Pils B."/>
            <person name="Prigge M."/>
            <person name="Reiss B."/>
            <person name="Renner T."/>
            <person name="Rombauts S."/>
            <person name="Rushton P."/>
            <person name="Sanderfoot A."/>
            <person name="Schween G."/>
            <person name="Shiu S.-H."/>
            <person name="Stueber K."/>
            <person name="Theodoulou F.L."/>
            <person name="Tu H."/>
            <person name="Van de Peer Y."/>
            <person name="Verrier P.J."/>
            <person name="Waters E."/>
            <person name="Wood A."/>
            <person name="Yang L."/>
            <person name="Cove D."/>
            <person name="Cuming A."/>
            <person name="Hasebe M."/>
            <person name="Lucas S."/>
            <person name="Mishler D.B."/>
            <person name="Reski R."/>
            <person name="Grigoriev I."/>
            <person name="Quatrano R.S."/>
            <person name="Boore J.L."/>
        </authorList>
    </citation>
    <scope>NUCLEOTIDE SEQUENCE [LARGE SCALE GENOMIC DNA]</scope>
    <source>
        <strain evidence="2 3">cv. Gransden 2004</strain>
    </source>
</reference>
<protein>
    <submittedName>
        <fullName evidence="1 2">Uncharacterized protein</fullName>
    </submittedName>
</protein>
<dbReference type="AlphaFoldDB" id="A0A2K1J1F3"/>
<keyword evidence="3" id="KW-1185">Reference proteome</keyword>
<evidence type="ECO:0000313" key="3">
    <source>
        <dbReference type="Proteomes" id="UP000006727"/>
    </source>
</evidence>
<reference evidence="1 3" key="2">
    <citation type="journal article" date="2018" name="Plant J.">
        <title>The Physcomitrella patens chromosome-scale assembly reveals moss genome structure and evolution.</title>
        <authorList>
            <person name="Lang D."/>
            <person name="Ullrich K.K."/>
            <person name="Murat F."/>
            <person name="Fuchs J."/>
            <person name="Jenkins J."/>
            <person name="Haas F.B."/>
            <person name="Piednoel M."/>
            <person name="Gundlach H."/>
            <person name="Van Bel M."/>
            <person name="Meyberg R."/>
            <person name="Vives C."/>
            <person name="Morata J."/>
            <person name="Symeonidi A."/>
            <person name="Hiss M."/>
            <person name="Muchero W."/>
            <person name="Kamisugi Y."/>
            <person name="Saleh O."/>
            <person name="Blanc G."/>
            <person name="Decker E.L."/>
            <person name="van Gessel N."/>
            <person name="Grimwood J."/>
            <person name="Hayes R.D."/>
            <person name="Graham S.W."/>
            <person name="Gunter L.E."/>
            <person name="McDaniel S.F."/>
            <person name="Hoernstein S.N.W."/>
            <person name="Larsson A."/>
            <person name="Li F.W."/>
            <person name="Perroud P.F."/>
            <person name="Phillips J."/>
            <person name="Ranjan P."/>
            <person name="Rokshar D.S."/>
            <person name="Rothfels C.J."/>
            <person name="Schneider L."/>
            <person name="Shu S."/>
            <person name="Stevenson D.W."/>
            <person name="Thummler F."/>
            <person name="Tillich M."/>
            <person name="Villarreal Aguilar J.C."/>
            <person name="Widiez T."/>
            <person name="Wong G.K."/>
            <person name="Wymore A."/>
            <person name="Zhang Y."/>
            <person name="Zimmer A.D."/>
            <person name="Quatrano R.S."/>
            <person name="Mayer K.F.X."/>
            <person name="Goodstein D."/>
            <person name="Casacuberta J.M."/>
            <person name="Vandepoele K."/>
            <person name="Reski R."/>
            <person name="Cuming A.C."/>
            <person name="Tuskan G.A."/>
            <person name="Maumus F."/>
            <person name="Salse J."/>
            <person name="Schmutz J."/>
            <person name="Rensing S.A."/>
        </authorList>
    </citation>
    <scope>NUCLEOTIDE SEQUENCE [LARGE SCALE GENOMIC DNA]</scope>
    <source>
        <strain evidence="2 3">cv. Gransden 2004</strain>
    </source>
</reference>
<reference evidence="2" key="3">
    <citation type="submission" date="2020-12" db="UniProtKB">
        <authorList>
            <consortium name="EnsemblPlants"/>
        </authorList>
    </citation>
    <scope>IDENTIFICATION</scope>
</reference>
<name>A0A2K1J1F3_PHYPA</name>
<dbReference type="EMBL" id="ABEU02000018">
    <property type="protein sequence ID" value="PNR35352.1"/>
    <property type="molecule type" value="Genomic_DNA"/>
</dbReference>
<dbReference type="InParanoid" id="A0A2K1J1F3"/>
<sequence length="41" mass="4701">MVFVQLLRETAVVVNMKLKFDRGPSTSWSLEMTEETETALL</sequence>
<dbReference type="Gramene" id="Pp3c18_17420V3.1">
    <property type="protein sequence ID" value="Pp3c18_17420V3.1"/>
    <property type="gene ID" value="Pp3c18_17420"/>
</dbReference>
<evidence type="ECO:0000313" key="1">
    <source>
        <dbReference type="EMBL" id="PNR35352.1"/>
    </source>
</evidence>
<organism evidence="1">
    <name type="scientific">Physcomitrium patens</name>
    <name type="common">Spreading-leaved earth moss</name>
    <name type="synonym">Physcomitrella patens</name>
    <dbReference type="NCBI Taxonomy" id="3218"/>
    <lineage>
        <taxon>Eukaryota</taxon>
        <taxon>Viridiplantae</taxon>
        <taxon>Streptophyta</taxon>
        <taxon>Embryophyta</taxon>
        <taxon>Bryophyta</taxon>
        <taxon>Bryophytina</taxon>
        <taxon>Bryopsida</taxon>
        <taxon>Funariidae</taxon>
        <taxon>Funariales</taxon>
        <taxon>Funariaceae</taxon>
        <taxon>Physcomitrium</taxon>
    </lineage>
</organism>
<dbReference type="EnsemblPlants" id="Pp3c18_17420V3.1">
    <property type="protein sequence ID" value="Pp3c18_17420V3.1"/>
    <property type="gene ID" value="Pp3c18_17420"/>
</dbReference>
<dbReference type="Proteomes" id="UP000006727">
    <property type="component" value="Chromosome 18"/>
</dbReference>
<evidence type="ECO:0000313" key="2">
    <source>
        <dbReference type="EnsemblPlants" id="Pp3c18_17420V3.1"/>
    </source>
</evidence>